<reference evidence="2" key="1">
    <citation type="submission" date="2022-11" db="EMBL/GenBank/DDBJ databases">
        <title>Minimal conservation of predation-associated metabolite biosynthetic gene clusters underscores biosynthetic potential of Myxococcota including descriptions for ten novel species: Archangium lansinium sp. nov., Myxococcus landrumus sp. nov., Nannocystis bai.</title>
        <authorList>
            <person name="Ahearne A."/>
            <person name="Stevens C."/>
            <person name="Dowd S."/>
        </authorList>
    </citation>
    <scope>NUCLEOTIDE SEQUENCE</scope>
    <source>
        <strain evidence="2">Fl3</strain>
    </source>
</reference>
<keyword evidence="3" id="KW-1185">Reference proteome</keyword>
<name>A0ABY7GUG0_9BACT</name>
<dbReference type="RefSeq" id="WP_269032915.1">
    <property type="nucleotide sequence ID" value="NZ_CP114040.1"/>
</dbReference>
<organism evidence="2 3">
    <name type="scientific">Nannocystis punicea</name>
    <dbReference type="NCBI Taxonomy" id="2995304"/>
    <lineage>
        <taxon>Bacteria</taxon>
        <taxon>Pseudomonadati</taxon>
        <taxon>Myxococcota</taxon>
        <taxon>Polyangia</taxon>
        <taxon>Nannocystales</taxon>
        <taxon>Nannocystaceae</taxon>
        <taxon>Nannocystis</taxon>
    </lineage>
</organism>
<gene>
    <name evidence="2" type="ORF">O0S08_30745</name>
</gene>
<feature type="chain" id="PRO_5045465713" evidence="1">
    <location>
        <begin position="23"/>
        <end position="429"/>
    </location>
</feature>
<sequence>MRPSIKVLVALNFSLAAASAGCDELAADDLAGQPDEPVSLRCEDPPNCWGTNSPYVGNYQFSNVRTREGVEAPTPSVNSDDDAKWETGKLQLADSSWVSFDFLAPTAEGQLIAHIPSTNTYEPLDQALQAFFVLRIHRPAASPPTQLVPIWLRHHDVSPSPATPTFRVWTYTIAAMATPPSGSYPSEGVPPSLPPGTPFGPNPWDGTYYSICPASLHETGKALALQHVALNFDGQAAWLEGARQGGSYDLKQPSTSVLACQGHAFAKPQEFLAISPNSYHNANDPGERSYGISGYNAAANAYRAYFDGAPRTVLGTPINFKDLAHNPPWFDQTTPAFLPTPPIIGDWEFVLESVYKDVDANGDVLGANCYYTESRFLAGVHRLFSPPGTSLPGWSNMASCGATQSSWSTYGPIGAFVMEFIDPLGGGAS</sequence>
<evidence type="ECO:0000313" key="3">
    <source>
        <dbReference type="Proteomes" id="UP001164459"/>
    </source>
</evidence>
<evidence type="ECO:0000256" key="1">
    <source>
        <dbReference type="SAM" id="SignalP"/>
    </source>
</evidence>
<dbReference type="PROSITE" id="PS51257">
    <property type="entry name" value="PROKAR_LIPOPROTEIN"/>
    <property type="match status" value="1"/>
</dbReference>
<feature type="signal peptide" evidence="1">
    <location>
        <begin position="1"/>
        <end position="22"/>
    </location>
</feature>
<keyword evidence="1" id="KW-0732">Signal</keyword>
<evidence type="ECO:0000313" key="2">
    <source>
        <dbReference type="EMBL" id="WAS90588.1"/>
    </source>
</evidence>
<proteinExistence type="predicted"/>
<protein>
    <submittedName>
        <fullName evidence="2">Uncharacterized protein</fullName>
    </submittedName>
</protein>
<dbReference type="EMBL" id="CP114040">
    <property type="protein sequence ID" value="WAS90588.1"/>
    <property type="molecule type" value="Genomic_DNA"/>
</dbReference>
<accession>A0ABY7GUG0</accession>
<dbReference type="Proteomes" id="UP001164459">
    <property type="component" value="Chromosome"/>
</dbReference>